<dbReference type="InterPro" id="IPR027417">
    <property type="entry name" value="P-loop_NTPase"/>
</dbReference>
<keyword evidence="3" id="KW-0378">Hydrolase</keyword>
<dbReference type="NCBIfam" id="NF047352">
    <property type="entry name" value="P_loop_sacsin"/>
    <property type="match status" value="1"/>
</dbReference>
<dbReference type="Gene3D" id="3.30.565.10">
    <property type="entry name" value="Histidine kinase-like ATPase, C-terminal domain"/>
    <property type="match status" value="1"/>
</dbReference>
<dbReference type="PROSITE" id="PS51192">
    <property type="entry name" value="HELICASE_ATP_BIND_1"/>
    <property type="match status" value="1"/>
</dbReference>
<dbReference type="PROSITE" id="PS51194">
    <property type="entry name" value="HELICASE_CTER"/>
    <property type="match status" value="1"/>
</dbReference>
<dbReference type="InterPro" id="IPR050742">
    <property type="entry name" value="Helicase_Restrict-Modif_Enz"/>
</dbReference>
<organism evidence="3 4">
    <name type="scientific">Streptomyces microflavus</name>
    <name type="common">Streptomyces lipmanii</name>
    <dbReference type="NCBI Taxonomy" id="1919"/>
    <lineage>
        <taxon>Bacteria</taxon>
        <taxon>Bacillati</taxon>
        <taxon>Actinomycetota</taxon>
        <taxon>Actinomycetes</taxon>
        <taxon>Kitasatosporales</taxon>
        <taxon>Streptomycetaceae</taxon>
        <taxon>Streptomyces</taxon>
    </lineage>
</organism>
<dbReference type="Pfam" id="PF04851">
    <property type="entry name" value="ResIII"/>
    <property type="match status" value="1"/>
</dbReference>
<keyword evidence="3" id="KW-0067">ATP-binding</keyword>
<dbReference type="InterPro" id="IPR014001">
    <property type="entry name" value="Helicase_ATP-bd"/>
</dbReference>
<dbReference type="Gene3D" id="3.40.50.300">
    <property type="entry name" value="P-loop containing nucleotide triphosphate hydrolases"/>
    <property type="match status" value="2"/>
</dbReference>
<evidence type="ECO:0000313" key="3">
    <source>
        <dbReference type="EMBL" id="MER0427365.1"/>
    </source>
</evidence>
<keyword evidence="3" id="KW-0547">Nucleotide-binding</keyword>
<dbReference type="SUPFAM" id="SSF52540">
    <property type="entry name" value="P-loop containing nucleoside triphosphate hydrolases"/>
    <property type="match status" value="1"/>
</dbReference>
<gene>
    <name evidence="3" type="ORF">ABR748_24470</name>
</gene>
<evidence type="ECO:0000313" key="4">
    <source>
        <dbReference type="Proteomes" id="UP001456562"/>
    </source>
</evidence>
<proteinExistence type="predicted"/>
<accession>A0ABV1Q886</accession>
<dbReference type="PANTHER" id="PTHR47396">
    <property type="entry name" value="TYPE I RESTRICTION ENZYME ECOKI R PROTEIN"/>
    <property type="match status" value="1"/>
</dbReference>
<dbReference type="GO" id="GO:0004386">
    <property type="term" value="F:helicase activity"/>
    <property type="evidence" value="ECO:0007669"/>
    <property type="project" value="UniProtKB-KW"/>
</dbReference>
<comment type="caution">
    <text evidence="3">The sequence shown here is derived from an EMBL/GenBank/DDBJ whole genome shotgun (WGS) entry which is preliminary data.</text>
</comment>
<reference evidence="3 4" key="1">
    <citation type="submission" date="2024-01" db="EMBL/GenBank/DDBJ databases">
        <title>Metagenomic exploration of the rhizosphere soil microbial community and their significance in facilitating the development of wild simulated ginseng.</title>
        <authorList>
            <person name="Huang J."/>
        </authorList>
    </citation>
    <scope>NUCLEOTIDE SEQUENCE [LARGE SCALE GENOMIC DNA]</scope>
    <source>
        <strain evidence="3 4">WY141</strain>
    </source>
</reference>
<dbReference type="InterPro" id="IPR001650">
    <property type="entry name" value="Helicase_C-like"/>
</dbReference>
<sequence length="1571" mass="172788">MTITPQSWAPNTGLVREVKEQFDRAISSYRANTYLIPEHANHEESIRVGGYANRTLLELVQNAADAMSGVIDDQGGFAGRVEIVLDPDGQTLYCANAGRPFSKNGLTAITHAHLSGKRGDEIGRFGLGFKSVLAVSDAPQVFSRSVSFEFNSRMARAEIGGIEPTAKRHPVLRTPTIVDPLPMFAEDPILAELAEWATTIVKLPHAANLDRLRREIESFASEFLLFVGAVRQVKLRVLGTDGFETTHTSRDLGDGVFKIETPDGGGDEWIVADRMHAPTAAARKQVGEAVSRTEVKVTVAIPVRYARQRVGRFWSYFPLQDQTSASALFNAPWSVNDDRTTLLANDYNREILKTLSRMFVDILPRVARPDDPAAHLDCMPARGREPLSFGDRLLCAHVPEIAAGLDLIPDTTGTLVNAGSLRPLDFTVQAHSDVHRAWSVSPHTATDVPHWQCYTSPQRVTRLRQLFMAASPRGGMDANDRDMKRALEELPKRGLLSWLREWAEGPDMVSSANAFRFVLRNKSLPGVDKAKIVPTTEGMRSLADSSVVFLHQEEGVEIEGAIFVSPGFLLQPGVDEGLRKVGFRDLDPRAILNARLAVLSGSSGNDELSKLWDAVRGVSPRDAGKTLAGNPTTVKVPTRDGGWAWPREVFDLAEPLGDEYAARTLDRQRCTPEVAYELGVVRAPRKRYSVEDEPALAEYRDWVIAMLNATQGPGERPIENIDLCPGEGPGPFSMLSILFDAGASAQLRERWTVGLLETDDVEWTCEDLDTGRTHSVLSPVRWAVDRAGLLQTTRGYRPPADVVAPSLVKYEKLLPLFRGDRRVAEALGLPDELDAVPAPVLREALGAELFPPNIEDALLIEFITTACRIAHPSARPPSIPARVRRATEPRSPASVYLATTDEQEQFLSSRQRPYLRVTDAQAPELVASVGCRLFEESFAFSMVIDGVQESERAVDLFTGLRGTHVADRLANATVARAIQVVKRVTTEDGVEDQSLPWHLDGAALVVHGDVGERQLLVCVNEAFDLGLTNAELEGVLRTGLDHRLQALRQEAGAAATDAERLDVYFGPDDLREALPKGLWQALEAQGLVDDDASVAELFLTVYGSDSIKQLAGLFQEEGFPDVPGTSAWVGGSTTISWLRKMGFGPQFAGRRGERQEQEFVVPGAVKLDPLHSFQERIGRQLKDVLVLRDADGRHLKAMMELPTGAGKTRVAAETVLKLFIEGQLRGPVLWIAQSLELCEQAVQTWMTVWRGLADERPLTVGRLWERNTVHEPDTEFSLVVATDAKLDVILGSPEYAWLADASAVIVDEGHRAGGSERYTRILDWLGVAGRGWARPLVGLSATPFKGTSEAATKALANRFGNRKLDAFSSNAYKQLADIGVLARVEHQVLDGIEVRLRPEEITEATEQRRISPSVMERIGRDQARMATLVNHITELDEGWPVLVFTPNVLSAQVLAATLRYRGIEAAAVSGQTGRQERRDIITKFKRNEIRVLANCDLLIQGFDAPGVRALYIARPTFSPNAYIQMAGRGLRGPANGGKPECLIVDMADNFGDVSELLGFREYEDLWKEQRA</sequence>
<dbReference type="RefSeq" id="WP_350240307.1">
    <property type="nucleotide sequence ID" value="NZ_JBEJUE010000023.1"/>
</dbReference>
<feature type="domain" description="Helicase C-terminal" evidence="2">
    <location>
        <begin position="1427"/>
        <end position="1571"/>
    </location>
</feature>
<keyword evidence="4" id="KW-1185">Reference proteome</keyword>
<dbReference type="EMBL" id="JBEJUE010000023">
    <property type="protein sequence ID" value="MER0427365.1"/>
    <property type="molecule type" value="Genomic_DNA"/>
</dbReference>
<dbReference type="PANTHER" id="PTHR47396:SF1">
    <property type="entry name" value="ATP-DEPENDENT HELICASE IRC3-RELATED"/>
    <property type="match status" value="1"/>
</dbReference>
<dbReference type="Proteomes" id="UP001456562">
    <property type="component" value="Unassembled WGS sequence"/>
</dbReference>
<dbReference type="SUPFAM" id="SSF55874">
    <property type="entry name" value="ATPase domain of HSP90 chaperone/DNA topoisomerase II/histidine kinase"/>
    <property type="match status" value="1"/>
</dbReference>
<dbReference type="SMART" id="SM00490">
    <property type="entry name" value="HELICc"/>
    <property type="match status" value="1"/>
</dbReference>
<name>A0ABV1Q886_STRMI</name>
<evidence type="ECO:0000259" key="1">
    <source>
        <dbReference type="PROSITE" id="PS51192"/>
    </source>
</evidence>
<keyword evidence="3" id="KW-0347">Helicase</keyword>
<dbReference type="InterPro" id="IPR006935">
    <property type="entry name" value="Helicase/UvrB_N"/>
</dbReference>
<dbReference type="Pfam" id="PF00271">
    <property type="entry name" value="Helicase_C"/>
    <property type="match status" value="1"/>
</dbReference>
<protein>
    <submittedName>
        <fullName evidence="3">Helicase-related protein</fullName>
    </submittedName>
</protein>
<dbReference type="InterPro" id="IPR036890">
    <property type="entry name" value="HATPase_C_sf"/>
</dbReference>
<dbReference type="SMART" id="SM00487">
    <property type="entry name" value="DEXDc"/>
    <property type="match status" value="1"/>
</dbReference>
<evidence type="ECO:0000259" key="2">
    <source>
        <dbReference type="PROSITE" id="PS51194"/>
    </source>
</evidence>
<feature type="domain" description="Helicase ATP-binding" evidence="1">
    <location>
        <begin position="1188"/>
        <end position="1361"/>
    </location>
</feature>